<dbReference type="VEuPathDB" id="FungiDB:ASPFODRAFT_38467"/>
<organism evidence="1 2">
    <name type="scientific">Aspergillus luchuensis (strain CBS 106.47)</name>
    <dbReference type="NCBI Taxonomy" id="1137211"/>
    <lineage>
        <taxon>Eukaryota</taxon>
        <taxon>Fungi</taxon>
        <taxon>Dikarya</taxon>
        <taxon>Ascomycota</taxon>
        <taxon>Pezizomycotina</taxon>
        <taxon>Eurotiomycetes</taxon>
        <taxon>Eurotiomycetidae</taxon>
        <taxon>Eurotiales</taxon>
        <taxon>Aspergillaceae</taxon>
        <taxon>Aspergillus</taxon>
        <taxon>Aspergillus subgen. Circumdati</taxon>
    </lineage>
</organism>
<dbReference type="Proteomes" id="UP000184063">
    <property type="component" value="Unassembled WGS sequence"/>
</dbReference>
<name>A0A1M3SZR0_ASPLC</name>
<sequence>MFMSSPSSASWEVSSLEVQTSTPDAVDDVLYANGNMQVPVIIAIKAIDPGSGASYELTDSDLDTIKLIDYDDPRYWVTTTKVENKRIGASIEQPNSRVVNTAGAPYDSKVTLTGLAPVRYTLDDLNLNKDNTVSGTLNVDNSTVDWAQQNYYLTTNKHELRKVDLYGYDNGSDNPPREFSTCFVPVAGLLGIFYFWPMGTEEKRTVGTGNYTTEIDVNQRSDALCFTHMEFIAILLSENRHYSEGRFTFYDRFGNIGTFWSGYKDAYTVLEILDHKFEDEDSGYMT</sequence>
<dbReference type="EMBL" id="KV878264">
    <property type="protein sequence ID" value="OJZ79987.1"/>
    <property type="molecule type" value="Genomic_DNA"/>
</dbReference>
<accession>A0A1M3SZR0</accession>
<evidence type="ECO:0000313" key="1">
    <source>
        <dbReference type="EMBL" id="OJZ79987.1"/>
    </source>
</evidence>
<dbReference type="OrthoDB" id="4463410at2759"/>
<protein>
    <submittedName>
        <fullName evidence="1">Uncharacterized protein</fullName>
    </submittedName>
</protein>
<proteinExistence type="predicted"/>
<evidence type="ECO:0000313" key="2">
    <source>
        <dbReference type="Proteomes" id="UP000184063"/>
    </source>
</evidence>
<reference evidence="2" key="1">
    <citation type="journal article" date="2017" name="Genome Biol.">
        <title>Comparative genomics reveals high biological diversity and specific adaptations in the industrially and medically important fungal genus Aspergillus.</title>
        <authorList>
            <person name="de Vries R.P."/>
            <person name="Riley R."/>
            <person name="Wiebenga A."/>
            <person name="Aguilar-Osorio G."/>
            <person name="Amillis S."/>
            <person name="Uchima C.A."/>
            <person name="Anderluh G."/>
            <person name="Asadollahi M."/>
            <person name="Askin M."/>
            <person name="Barry K."/>
            <person name="Battaglia E."/>
            <person name="Bayram O."/>
            <person name="Benocci T."/>
            <person name="Braus-Stromeyer S.A."/>
            <person name="Caldana C."/>
            <person name="Canovas D."/>
            <person name="Cerqueira G.C."/>
            <person name="Chen F."/>
            <person name="Chen W."/>
            <person name="Choi C."/>
            <person name="Clum A."/>
            <person name="Dos Santos R.A."/>
            <person name="Damasio A.R."/>
            <person name="Diallinas G."/>
            <person name="Emri T."/>
            <person name="Fekete E."/>
            <person name="Flipphi M."/>
            <person name="Freyberg S."/>
            <person name="Gallo A."/>
            <person name="Gournas C."/>
            <person name="Habgood R."/>
            <person name="Hainaut M."/>
            <person name="Harispe M.L."/>
            <person name="Henrissat B."/>
            <person name="Hilden K.S."/>
            <person name="Hope R."/>
            <person name="Hossain A."/>
            <person name="Karabika E."/>
            <person name="Karaffa L."/>
            <person name="Karanyi Z."/>
            <person name="Krasevec N."/>
            <person name="Kuo A."/>
            <person name="Kusch H."/>
            <person name="LaButti K."/>
            <person name="Lagendijk E.L."/>
            <person name="Lapidus A."/>
            <person name="Levasseur A."/>
            <person name="Lindquist E."/>
            <person name="Lipzen A."/>
            <person name="Logrieco A.F."/>
            <person name="MacCabe A."/>
            <person name="Maekelae M.R."/>
            <person name="Malavazi I."/>
            <person name="Melin P."/>
            <person name="Meyer V."/>
            <person name="Mielnichuk N."/>
            <person name="Miskei M."/>
            <person name="Molnar A.P."/>
            <person name="Mule G."/>
            <person name="Ngan C.Y."/>
            <person name="Orejas M."/>
            <person name="Orosz E."/>
            <person name="Ouedraogo J.P."/>
            <person name="Overkamp K.M."/>
            <person name="Park H.-S."/>
            <person name="Perrone G."/>
            <person name="Piumi F."/>
            <person name="Punt P.J."/>
            <person name="Ram A.F."/>
            <person name="Ramon A."/>
            <person name="Rauscher S."/>
            <person name="Record E."/>
            <person name="Riano-Pachon D.M."/>
            <person name="Robert V."/>
            <person name="Roehrig J."/>
            <person name="Ruller R."/>
            <person name="Salamov A."/>
            <person name="Salih N.S."/>
            <person name="Samson R.A."/>
            <person name="Sandor E."/>
            <person name="Sanguinetti M."/>
            <person name="Schuetze T."/>
            <person name="Sepcic K."/>
            <person name="Shelest E."/>
            <person name="Sherlock G."/>
            <person name="Sophianopoulou V."/>
            <person name="Squina F.M."/>
            <person name="Sun H."/>
            <person name="Susca A."/>
            <person name="Todd R.B."/>
            <person name="Tsang A."/>
            <person name="Unkles S.E."/>
            <person name="van de Wiele N."/>
            <person name="van Rossen-Uffink D."/>
            <person name="Oliveira J.V."/>
            <person name="Vesth T.C."/>
            <person name="Visser J."/>
            <person name="Yu J.-H."/>
            <person name="Zhou M."/>
            <person name="Andersen M.R."/>
            <person name="Archer D.B."/>
            <person name="Baker S.E."/>
            <person name="Benoit I."/>
            <person name="Brakhage A.A."/>
            <person name="Braus G.H."/>
            <person name="Fischer R."/>
            <person name="Frisvad J.C."/>
            <person name="Goldman G.H."/>
            <person name="Houbraken J."/>
            <person name="Oakley B."/>
            <person name="Pocsi I."/>
            <person name="Scazzocchio C."/>
            <person name="Seiboth B."/>
            <person name="vanKuyk P.A."/>
            <person name="Wortman J."/>
            <person name="Dyer P.S."/>
            <person name="Grigoriev I.V."/>
        </authorList>
    </citation>
    <scope>NUCLEOTIDE SEQUENCE [LARGE SCALE GENOMIC DNA]</scope>
    <source>
        <strain evidence="2">CBS 106.47</strain>
    </source>
</reference>
<gene>
    <name evidence="1" type="ORF">ASPFODRAFT_38467</name>
</gene>
<dbReference type="AlphaFoldDB" id="A0A1M3SZR0"/>